<dbReference type="Proteomes" id="UP001174936">
    <property type="component" value="Unassembled WGS sequence"/>
</dbReference>
<accession>A0AA39XV96</accession>
<feature type="region of interest" description="Disordered" evidence="1">
    <location>
        <begin position="1"/>
        <end position="30"/>
    </location>
</feature>
<comment type="caution">
    <text evidence="2">The sequence shown here is derived from an EMBL/GenBank/DDBJ whole genome shotgun (WGS) entry which is preliminary data.</text>
</comment>
<name>A0AA39XV96_9PEZI</name>
<gene>
    <name evidence="2" type="ORF">B0T16DRAFT_203987</name>
</gene>
<dbReference type="EMBL" id="JAULSV010000006">
    <property type="protein sequence ID" value="KAK0640904.1"/>
    <property type="molecule type" value="Genomic_DNA"/>
</dbReference>
<evidence type="ECO:0000313" key="2">
    <source>
        <dbReference type="EMBL" id="KAK0640904.1"/>
    </source>
</evidence>
<feature type="compositionally biased region" description="Polar residues" evidence="1">
    <location>
        <begin position="20"/>
        <end position="30"/>
    </location>
</feature>
<proteinExistence type="predicted"/>
<protein>
    <submittedName>
        <fullName evidence="2">Uncharacterized protein</fullName>
    </submittedName>
</protein>
<keyword evidence="3" id="KW-1185">Reference proteome</keyword>
<evidence type="ECO:0000256" key="1">
    <source>
        <dbReference type="SAM" id="MobiDB-lite"/>
    </source>
</evidence>
<organism evidence="2 3">
    <name type="scientific">Cercophora newfieldiana</name>
    <dbReference type="NCBI Taxonomy" id="92897"/>
    <lineage>
        <taxon>Eukaryota</taxon>
        <taxon>Fungi</taxon>
        <taxon>Dikarya</taxon>
        <taxon>Ascomycota</taxon>
        <taxon>Pezizomycotina</taxon>
        <taxon>Sordariomycetes</taxon>
        <taxon>Sordariomycetidae</taxon>
        <taxon>Sordariales</taxon>
        <taxon>Lasiosphaeriaceae</taxon>
        <taxon>Cercophora</taxon>
    </lineage>
</organism>
<evidence type="ECO:0000313" key="3">
    <source>
        <dbReference type="Proteomes" id="UP001174936"/>
    </source>
</evidence>
<sequence>MGGHRRSVGGRDTFPHVPRSLTTSPTGDLSATLVTTLDTPAGQERGKNDEITGCSGFSHLLLFRYSAPYFPVPYHCRTWPAHPRPTTARPMKQNSTWTAQHGSTEEPIRWARIYPGDDSQDFATPECMACWRVGIKFATFFR</sequence>
<dbReference type="AlphaFoldDB" id="A0AA39XV96"/>
<reference evidence="2" key="1">
    <citation type="submission" date="2023-06" db="EMBL/GenBank/DDBJ databases">
        <title>Genome-scale phylogeny and comparative genomics of the fungal order Sordariales.</title>
        <authorList>
            <consortium name="Lawrence Berkeley National Laboratory"/>
            <person name="Hensen N."/>
            <person name="Bonometti L."/>
            <person name="Westerberg I."/>
            <person name="Brannstrom I.O."/>
            <person name="Guillou S."/>
            <person name="Cros-Aarteil S."/>
            <person name="Calhoun S."/>
            <person name="Haridas S."/>
            <person name="Kuo A."/>
            <person name="Mondo S."/>
            <person name="Pangilinan J."/>
            <person name="Riley R."/>
            <person name="Labutti K."/>
            <person name="Andreopoulos B."/>
            <person name="Lipzen A."/>
            <person name="Chen C."/>
            <person name="Yanf M."/>
            <person name="Daum C."/>
            <person name="Ng V."/>
            <person name="Clum A."/>
            <person name="Steindorff A."/>
            <person name="Ohm R."/>
            <person name="Martin F."/>
            <person name="Silar P."/>
            <person name="Natvig D."/>
            <person name="Lalanne C."/>
            <person name="Gautier V."/>
            <person name="Ament-Velasquez S.L."/>
            <person name="Kruys A."/>
            <person name="Hutchinson M.I."/>
            <person name="Powell A.J."/>
            <person name="Barry K."/>
            <person name="Miller A.N."/>
            <person name="Grigoriev I.V."/>
            <person name="Debuchy R."/>
            <person name="Gladieux P."/>
            <person name="Thoren M.H."/>
            <person name="Johannesson H."/>
        </authorList>
    </citation>
    <scope>NUCLEOTIDE SEQUENCE</scope>
    <source>
        <strain evidence="2">SMH2532-1</strain>
    </source>
</reference>